<keyword evidence="1" id="KW-0614">Plasmid</keyword>
<name>A0A142IKI5_9RICK</name>
<evidence type="ECO:0000313" key="1">
    <source>
        <dbReference type="EMBL" id="AMR60867.1"/>
    </source>
</evidence>
<geneLocation type="plasmid" evidence="1 2">
    <name>pRAS01</name>
</geneLocation>
<accession>A0A142IKI5</accession>
<protein>
    <submittedName>
        <fullName evidence="1">Transposase</fullName>
    </submittedName>
</protein>
<keyword evidence="2" id="KW-1185">Reference proteome</keyword>
<organism evidence="1 2">
    <name type="scientific">Rickettsia asembonensis</name>
    <dbReference type="NCBI Taxonomy" id="1068590"/>
    <lineage>
        <taxon>Bacteria</taxon>
        <taxon>Pseudomonadati</taxon>
        <taxon>Pseudomonadota</taxon>
        <taxon>Alphaproteobacteria</taxon>
        <taxon>Rickettsiales</taxon>
        <taxon>Rickettsiaceae</taxon>
        <taxon>Rickettsieae</taxon>
        <taxon>Rickettsia</taxon>
        <taxon>spotted fever group</taxon>
    </lineage>
</organism>
<sequence>MRKIIKNKGVFPDDKSITKIIYLALKNASKKWTMPIKEWSPCFESI</sequence>
<gene>
    <name evidence="1" type="ORF">SB78_p00100</name>
</gene>
<proteinExistence type="predicted"/>
<evidence type="ECO:0000313" key="2">
    <source>
        <dbReference type="Proteomes" id="UP000031952"/>
    </source>
</evidence>
<reference evidence="1 2" key="1">
    <citation type="journal article" date="2015" name="Genome Announc.">
        <title>Whole-Genome Sequence of 'Candidatus Rickettsia asemboensis' Strain NMRCii, Isolated from Fleas of Western Kenya.</title>
        <authorList>
            <person name="Jima D.D."/>
            <person name="Luce-Fedrow A."/>
            <person name="Yang Y."/>
            <person name="Maina A.N."/>
            <person name="Snesrud E.C."/>
            <person name="Otiang E."/>
            <person name="Njenga K."/>
            <person name="Jarman R.G."/>
            <person name="Richards A.L."/>
            <person name="Hang J."/>
        </authorList>
    </citation>
    <scope>NUCLEOTIDE SEQUENCE [LARGE SCALE GENOMIC DNA]</scope>
    <source>
        <strain evidence="1 2">NMRCii</strain>
        <plasmid evidence="1">pRAS01</plasmid>
    </source>
</reference>
<dbReference type="AlphaFoldDB" id="A0A142IKI5"/>
<dbReference type="Proteomes" id="UP000031952">
    <property type="component" value="Plasmid pRAS01"/>
</dbReference>
<dbReference type="EMBL" id="CP011517">
    <property type="protein sequence ID" value="AMR60867.1"/>
    <property type="molecule type" value="Genomic_DNA"/>
</dbReference>